<dbReference type="InterPro" id="IPR050545">
    <property type="entry name" value="Mycobact_MmpL"/>
</dbReference>
<evidence type="ECO:0000313" key="9">
    <source>
        <dbReference type="EMBL" id="PIB77482.1"/>
    </source>
</evidence>
<dbReference type="AlphaFoldDB" id="A0A2G5PGP0"/>
<evidence type="ECO:0000256" key="7">
    <source>
        <dbReference type="SAM" id="Phobius"/>
    </source>
</evidence>
<feature type="transmembrane region" description="Helical" evidence="7">
    <location>
        <begin position="822"/>
        <end position="845"/>
    </location>
</feature>
<dbReference type="RefSeq" id="WP_090588635.1">
    <property type="nucleotide sequence ID" value="NZ_CP104302.1"/>
</dbReference>
<dbReference type="PROSITE" id="PS50156">
    <property type="entry name" value="SSD"/>
    <property type="match status" value="1"/>
</dbReference>
<feature type="domain" description="SSD" evidence="8">
    <location>
        <begin position="227"/>
        <end position="354"/>
    </location>
</feature>
<keyword evidence="6 7" id="KW-0472">Membrane</keyword>
<dbReference type="SUPFAM" id="SSF82866">
    <property type="entry name" value="Multidrug efflux transporter AcrB transmembrane domain"/>
    <property type="match status" value="2"/>
</dbReference>
<gene>
    <name evidence="9" type="ORF">CQY22_000475</name>
</gene>
<comment type="similarity">
    <text evidence="2">Belongs to the resistance-nodulation-cell division (RND) (TC 2.A.6) family. MmpL subfamily.</text>
</comment>
<dbReference type="EMBL" id="PDCN02000001">
    <property type="protein sequence ID" value="PIB77482.1"/>
    <property type="molecule type" value="Genomic_DNA"/>
</dbReference>
<feature type="transmembrane region" description="Helical" evidence="7">
    <location>
        <begin position="224"/>
        <end position="245"/>
    </location>
</feature>
<evidence type="ECO:0000256" key="5">
    <source>
        <dbReference type="ARBA" id="ARBA00022989"/>
    </source>
</evidence>
<feature type="transmembrane region" description="Helical" evidence="7">
    <location>
        <begin position="333"/>
        <end position="361"/>
    </location>
</feature>
<reference evidence="9 10" key="1">
    <citation type="journal article" date="2017" name="Infect. Genet. Evol.">
        <title>The new phylogeny of the genus Mycobacterium: The old and the news.</title>
        <authorList>
            <person name="Tortoli E."/>
            <person name="Fedrizzi T."/>
            <person name="Meehan C.J."/>
            <person name="Trovato A."/>
            <person name="Grottola A."/>
            <person name="Giacobazzi E."/>
            <person name="Serpini G.F."/>
            <person name="Tagliazucchi S."/>
            <person name="Fabio A."/>
            <person name="Bettua C."/>
            <person name="Bertorelli R."/>
            <person name="Frascaro F."/>
            <person name="De Sanctis V."/>
            <person name="Pecorari M."/>
            <person name="Jousson O."/>
            <person name="Segata N."/>
            <person name="Cirillo D.M."/>
        </authorList>
    </citation>
    <scope>NUCLEOTIDE SEQUENCE [LARGE SCALE GENOMIC DNA]</scope>
    <source>
        <strain evidence="9 10">CIP1034565</strain>
    </source>
</reference>
<evidence type="ECO:0000256" key="3">
    <source>
        <dbReference type="ARBA" id="ARBA00022475"/>
    </source>
</evidence>
<evidence type="ECO:0000256" key="1">
    <source>
        <dbReference type="ARBA" id="ARBA00004651"/>
    </source>
</evidence>
<feature type="transmembrane region" description="Helical" evidence="7">
    <location>
        <begin position="201"/>
        <end position="217"/>
    </location>
</feature>
<dbReference type="Gene3D" id="1.20.1640.10">
    <property type="entry name" value="Multidrug efflux transporter AcrB transmembrane domain"/>
    <property type="match status" value="2"/>
</dbReference>
<feature type="transmembrane region" description="Helical" evidence="7">
    <location>
        <begin position="769"/>
        <end position="787"/>
    </location>
</feature>
<evidence type="ECO:0000259" key="8">
    <source>
        <dbReference type="PROSITE" id="PS50156"/>
    </source>
</evidence>
<dbReference type="NCBIfam" id="TIGR00833">
    <property type="entry name" value="actII"/>
    <property type="match status" value="1"/>
</dbReference>
<organism evidence="9 10">
    <name type="scientific">Mycolicibacterium brumae</name>
    <dbReference type="NCBI Taxonomy" id="85968"/>
    <lineage>
        <taxon>Bacteria</taxon>
        <taxon>Bacillati</taxon>
        <taxon>Actinomycetota</taxon>
        <taxon>Actinomycetes</taxon>
        <taxon>Mycobacteriales</taxon>
        <taxon>Mycobacteriaceae</taxon>
        <taxon>Mycolicibacterium</taxon>
    </lineage>
</organism>
<evidence type="ECO:0000256" key="4">
    <source>
        <dbReference type="ARBA" id="ARBA00022692"/>
    </source>
</evidence>
<feature type="transmembrane region" description="Helical" evidence="7">
    <location>
        <begin position="297"/>
        <end position="321"/>
    </location>
</feature>
<dbReference type="PANTHER" id="PTHR33406">
    <property type="entry name" value="MEMBRANE PROTEIN MJ1562-RELATED"/>
    <property type="match status" value="1"/>
</dbReference>
<comment type="caution">
    <text evidence="9">The sequence shown here is derived from an EMBL/GenBank/DDBJ whole genome shotgun (WGS) entry which is preliminary data.</text>
</comment>
<keyword evidence="10" id="KW-1185">Reference proteome</keyword>
<keyword evidence="3" id="KW-1003">Cell membrane</keyword>
<comment type="subcellular location">
    <subcellularLocation>
        <location evidence="1">Cell membrane</location>
        <topology evidence="1">Multi-pass membrane protein</topology>
    </subcellularLocation>
</comment>
<dbReference type="GO" id="GO:0005886">
    <property type="term" value="C:plasma membrane"/>
    <property type="evidence" value="ECO:0007669"/>
    <property type="project" value="UniProtKB-SubCell"/>
</dbReference>
<dbReference type="FunFam" id="1.20.1640.10:FF:000020">
    <property type="entry name" value="Transmembrane transport protein MmpL10"/>
    <property type="match status" value="1"/>
</dbReference>
<dbReference type="Pfam" id="PF03176">
    <property type="entry name" value="MMPL"/>
    <property type="match status" value="2"/>
</dbReference>
<evidence type="ECO:0000313" key="10">
    <source>
        <dbReference type="Proteomes" id="UP000230551"/>
    </source>
</evidence>
<feature type="transmembrane region" description="Helical" evidence="7">
    <location>
        <begin position="866"/>
        <end position="889"/>
    </location>
</feature>
<evidence type="ECO:0000256" key="6">
    <source>
        <dbReference type="ARBA" id="ARBA00023136"/>
    </source>
</evidence>
<name>A0A2G5PGP0_9MYCO</name>
<feature type="transmembrane region" description="Helical" evidence="7">
    <location>
        <begin position="895"/>
        <end position="914"/>
    </location>
</feature>
<feature type="transmembrane region" description="Helical" evidence="7">
    <location>
        <begin position="257"/>
        <end position="276"/>
    </location>
</feature>
<dbReference type="Proteomes" id="UP000230551">
    <property type="component" value="Unassembled WGS sequence"/>
</dbReference>
<dbReference type="PANTHER" id="PTHR33406:SF6">
    <property type="entry name" value="MEMBRANE PROTEIN YDGH-RELATED"/>
    <property type="match status" value="1"/>
</dbReference>
<keyword evidence="4 7" id="KW-0812">Transmembrane</keyword>
<accession>A0A2G5PGP0</accession>
<dbReference type="FunFam" id="1.20.1640.10:FF:000018">
    <property type="entry name" value="Transmembrane transport protein MmpL10"/>
    <property type="match status" value="1"/>
</dbReference>
<proteinExistence type="inferred from homology"/>
<feature type="transmembrane region" description="Helical" evidence="7">
    <location>
        <begin position="794"/>
        <end position="816"/>
    </location>
</feature>
<feature type="transmembrane region" description="Helical" evidence="7">
    <location>
        <begin position="24"/>
        <end position="44"/>
    </location>
</feature>
<dbReference type="InterPro" id="IPR004869">
    <property type="entry name" value="MMPL_dom"/>
</dbReference>
<dbReference type="STRING" id="85968.GCA_900073015_01751"/>
<dbReference type="InterPro" id="IPR004707">
    <property type="entry name" value="MmpL_fam"/>
</dbReference>
<evidence type="ECO:0000256" key="2">
    <source>
        <dbReference type="ARBA" id="ARBA00010157"/>
    </source>
</evidence>
<dbReference type="OrthoDB" id="4656631at2"/>
<feature type="transmembrane region" description="Helical" evidence="7">
    <location>
        <begin position="382"/>
        <end position="404"/>
    </location>
</feature>
<protein>
    <submittedName>
        <fullName evidence="9">MMPL family transporter</fullName>
    </submittedName>
</protein>
<sequence length="963" mass="104184">MSDTTDATTTDDVHRSRPARTVRALAVPILLFWVAVAALTNALGPQLEIVGYERSVSMNSPDSPSRQAMLHIGQVFGEFDSDSSAMIVLEGDDALGADAHAYYDKLVRRLRADTEHVQHVQDFWGDPLTAGGSQSKDGKAAYVQIYLVGDMGQARANKSVEAVRHIVADEQAPPGVRAYVTGAAPLLTDQFDVGSEGTDKVTMLTFGVISLMLFLVYRSVLTTALMMVVVLVEVAAARGVVATLANSGIIGLSTYSTNLLTLLVIAAGTDWAIFLVGRYQETRNTGRDREHSYYGMFSGTAHVIVGSGLTIAGAVLCLSFARLPYFQSLGLPAALGVLVTLAAALTLGPAMITIAGRFGWLDPKRATKTRGWRRIGTSIARWPGPIFVVSCLVALIGLLSLSGYRTNYDVRPYMPAWAPANVGYQAAERHFSASRLNPELLMIETDRDMRNPADMILLERVAKSVLHTRGIALVQSITRPLGTPITHSSIPFLLSAQSAGQVMNLSAQQEQSANMLSQAGEISKSIETLRQQLALQTKSAEATDAQVQAFHETVKTVDGLRDKLADFDDFLRPIRNYFYWEPHCFDIPVCAAMRSVFDALDGISDLSEKFSAVTASLDQLNELQPQLLALLTPQIETQQRNLELTMSNYALTNGMTDQAGESLQTATALGKAFDEAKNDDSFYLPPEAFENPAFQRGLKLFLSPDGHAARMIITHEGDPATPEGIEHVDAIKEAAFDAIKATPLADAKVYVAGTAAMYKDIADGARYDLMISALSALALILLVMMFITRSLVAALVIVGTVVLSLGASFGLSVLLWQHIFGINLYWIVQALAIILLLAVGADYNLLLISRFREEVHAGLKTGIIRAMGGTGAVVTAAGLVFAVTMAAFIVSDLRVLGQIGTTIGLGLMFDTLIVRSFMTPSTAALLGRWFWWPQNIRPRPASEMLRPYGPRTAVRELLGRPAN</sequence>
<keyword evidence="5 7" id="KW-1133">Transmembrane helix</keyword>
<dbReference type="InterPro" id="IPR000731">
    <property type="entry name" value="SSD"/>
</dbReference>